<dbReference type="FunFam" id="3.40.640.10:FF:000033">
    <property type="entry name" value="Aspartate aminotransferase"/>
    <property type="match status" value="1"/>
</dbReference>
<gene>
    <name evidence="8" type="ORF">SINU_07620</name>
</gene>
<name>A0A0U1QP01_9BACL</name>
<keyword evidence="9" id="KW-1185">Reference proteome</keyword>
<keyword evidence="5" id="KW-0663">Pyridoxal phosphate</keyword>
<dbReference type="GO" id="GO:0008483">
    <property type="term" value="F:transaminase activity"/>
    <property type="evidence" value="ECO:0007669"/>
    <property type="project" value="UniProtKB-KW"/>
</dbReference>
<dbReference type="PANTHER" id="PTHR46383:SF1">
    <property type="entry name" value="ASPARTATE AMINOTRANSFERASE"/>
    <property type="match status" value="1"/>
</dbReference>
<dbReference type="PANTHER" id="PTHR46383">
    <property type="entry name" value="ASPARTATE AMINOTRANSFERASE"/>
    <property type="match status" value="1"/>
</dbReference>
<dbReference type="STRING" id="1069536.SINU_07620"/>
<evidence type="ECO:0000256" key="2">
    <source>
        <dbReference type="ARBA" id="ARBA00007441"/>
    </source>
</evidence>
<dbReference type="EC" id="2.6.1.-" evidence="6"/>
<comment type="cofactor">
    <cofactor evidence="1 6">
        <name>pyridoxal 5'-phosphate</name>
        <dbReference type="ChEBI" id="CHEBI:597326"/>
    </cofactor>
</comment>
<dbReference type="Proteomes" id="UP000035553">
    <property type="component" value="Unassembled WGS sequence"/>
</dbReference>
<evidence type="ECO:0000313" key="8">
    <source>
        <dbReference type="EMBL" id="KLI02533.1"/>
    </source>
</evidence>
<evidence type="ECO:0000256" key="3">
    <source>
        <dbReference type="ARBA" id="ARBA00022576"/>
    </source>
</evidence>
<reference evidence="8 9" key="1">
    <citation type="journal article" date="2011" name="J. Bacteriol.">
        <title>Draft genome sequence of Sporolactobacillus inulinus strain CASD, an efficient D-lactic acid-producing bacterium with high-concentration lactate tolerance capability.</title>
        <authorList>
            <person name="Yu B."/>
            <person name="Su F."/>
            <person name="Wang L."/>
            <person name="Xu K."/>
            <person name="Zhao B."/>
            <person name="Xu P."/>
        </authorList>
    </citation>
    <scope>NUCLEOTIDE SEQUENCE [LARGE SCALE GENOMIC DNA]</scope>
    <source>
        <strain evidence="8 9">CASD</strain>
    </source>
</reference>
<dbReference type="EMBL" id="AFVQ02000094">
    <property type="protein sequence ID" value="KLI02533.1"/>
    <property type="molecule type" value="Genomic_DNA"/>
</dbReference>
<evidence type="ECO:0000256" key="1">
    <source>
        <dbReference type="ARBA" id="ARBA00001933"/>
    </source>
</evidence>
<evidence type="ECO:0000256" key="4">
    <source>
        <dbReference type="ARBA" id="ARBA00022679"/>
    </source>
</evidence>
<evidence type="ECO:0000256" key="6">
    <source>
        <dbReference type="RuleBase" id="RU000481"/>
    </source>
</evidence>
<evidence type="ECO:0000313" key="9">
    <source>
        <dbReference type="Proteomes" id="UP000035553"/>
    </source>
</evidence>
<evidence type="ECO:0000259" key="7">
    <source>
        <dbReference type="Pfam" id="PF00155"/>
    </source>
</evidence>
<comment type="similarity">
    <text evidence="2 6">Belongs to the class-I pyridoxal-phosphate-dependent aminotransferase family.</text>
</comment>
<accession>A0A0U1QP01</accession>
<dbReference type="SUPFAM" id="SSF53383">
    <property type="entry name" value="PLP-dependent transferases"/>
    <property type="match status" value="1"/>
</dbReference>
<dbReference type="InterPro" id="IPR004839">
    <property type="entry name" value="Aminotransferase_I/II_large"/>
</dbReference>
<dbReference type="Gene3D" id="3.90.1150.10">
    <property type="entry name" value="Aspartate Aminotransferase, domain 1"/>
    <property type="match status" value="1"/>
</dbReference>
<dbReference type="OrthoDB" id="9802328at2"/>
<dbReference type="InterPro" id="IPR015422">
    <property type="entry name" value="PyrdxlP-dep_Trfase_small"/>
</dbReference>
<dbReference type="InterPro" id="IPR004838">
    <property type="entry name" value="NHTrfase_class1_PyrdxlP-BS"/>
</dbReference>
<sequence>MNFSNHISSLKPSATLALNDKVNRMIAQGQDIINLTVGELNYYEPEIARERAKEAIDKHFTHYTDSDGIYDLRQAISEKLRNENFLNYKPEQITVSAGGKQALFNCFFTLIDHGDEVIVPTPCWSTYLTQIKLCGGIPATISTDEKTNFKITPVMLENAITPRTKLLLLNSPSNPTGAAYSENELKELSGIIRKHKLLVISYEIYERLVYVSHYVSVGTVSEYLQENTITINGFSKSFGMTGWRIGYSASPIAIAEKISSLQSQVTANISSISQIAALAAINHFNPENKVNLQENRDYLYKFINERSPLSVPNLPEGAFYLFPNISAVVGKSFKGKMIKNSSELCSLLLENAQIAVTAGDAFVAPNNIRISYAKSMNEIVRAAQKMARFFAQLS</sequence>
<keyword evidence="3 6" id="KW-0032">Aminotransferase</keyword>
<dbReference type="Gene3D" id="3.40.640.10">
    <property type="entry name" value="Type I PLP-dependent aspartate aminotransferase-like (Major domain)"/>
    <property type="match status" value="1"/>
</dbReference>
<dbReference type="InterPro" id="IPR015421">
    <property type="entry name" value="PyrdxlP-dep_Trfase_major"/>
</dbReference>
<protein>
    <recommendedName>
        <fullName evidence="6">Aminotransferase</fullName>
        <ecNumber evidence="6">2.6.1.-</ecNumber>
    </recommendedName>
</protein>
<dbReference type="CDD" id="cd00609">
    <property type="entry name" value="AAT_like"/>
    <property type="match status" value="1"/>
</dbReference>
<evidence type="ECO:0000256" key="5">
    <source>
        <dbReference type="ARBA" id="ARBA00022898"/>
    </source>
</evidence>
<dbReference type="AlphaFoldDB" id="A0A0U1QP01"/>
<organism evidence="8 9">
    <name type="scientific">Sporolactobacillus inulinus CASD</name>
    <dbReference type="NCBI Taxonomy" id="1069536"/>
    <lineage>
        <taxon>Bacteria</taxon>
        <taxon>Bacillati</taxon>
        <taxon>Bacillota</taxon>
        <taxon>Bacilli</taxon>
        <taxon>Bacillales</taxon>
        <taxon>Sporolactobacillaceae</taxon>
        <taxon>Sporolactobacillus</taxon>
    </lineage>
</organism>
<keyword evidence="4 6" id="KW-0808">Transferase</keyword>
<dbReference type="RefSeq" id="WP_010023087.1">
    <property type="nucleotide sequence ID" value="NZ_AFVQ02000094.1"/>
</dbReference>
<dbReference type="GO" id="GO:0030170">
    <property type="term" value="F:pyridoxal phosphate binding"/>
    <property type="evidence" value="ECO:0007669"/>
    <property type="project" value="InterPro"/>
</dbReference>
<dbReference type="PROSITE" id="PS00105">
    <property type="entry name" value="AA_TRANSFER_CLASS_1"/>
    <property type="match status" value="1"/>
</dbReference>
<dbReference type="GO" id="GO:0006520">
    <property type="term" value="P:amino acid metabolic process"/>
    <property type="evidence" value="ECO:0007669"/>
    <property type="project" value="InterPro"/>
</dbReference>
<dbReference type="InterPro" id="IPR015424">
    <property type="entry name" value="PyrdxlP-dep_Trfase"/>
</dbReference>
<feature type="domain" description="Aminotransferase class I/classII large" evidence="7">
    <location>
        <begin position="31"/>
        <end position="384"/>
    </location>
</feature>
<dbReference type="Pfam" id="PF00155">
    <property type="entry name" value="Aminotran_1_2"/>
    <property type="match status" value="1"/>
</dbReference>
<dbReference type="InterPro" id="IPR050596">
    <property type="entry name" value="AspAT/PAT-like"/>
</dbReference>
<proteinExistence type="inferred from homology"/>
<comment type="caution">
    <text evidence="8">The sequence shown here is derived from an EMBL/GenBank/DDBJ whole genome shotgun (WGS) entry which is preliminary data.</text>
</comment>